<dbReference type="EMBL" id="SHLD01000001">
    <property type="protein sequence ID" value="RZU76001.1"/>
    <property type="molecule type" value="Genomic_DNA"/>
</dbReference>
<dbReference type="AlphaFoldDB" id="A0A4Q8BF39"/>
<comment type="caution">
    <text evidence="2">The sequence shown here is derived from an EMBL/GenBank/DDBJ whole genome shotgun (WGS) entry which is preliminary data.</text>
</comment>
<evidence type="ECO:0000313" key="2">
    <source>
        <dbReference type="EMBL" id="RZU76001.1"/>
    </source>
</evidence>
<evidence type="ECO:0000313" key="3">
    <source>
        <dbReference type="Proteomes" id="UP000294114"/>
    </source>
</evidence>
<organism evidence="2 3">
    <name type="scientific">Micromonospora kangleipakensis</name>
    <dbReference type="NCBI Taxonomy" id="1077942"/>
    <lineage>
        <taxon>Bacteria</taxon>
        <taxon>Bacillati</taxon>
        <taxon>Actinomycetota</taxon>
        <taxon>Actinomycetes</taxon>
        <taxon>Micromonosporales</taxon>
        <taxon>Micromonosporaceae</taxon>
        <taxon>Micromonospora</taxon>
    </lineage>
</organism>
<feature type="compositionally biased region" description="Low complexity" evidence="1">
    <location>
        <begin position="134"/>
        <end position="155"/>
    </location>
</feature>
<accession>A0A4Q8BF39</accession>
<keyword evidence="3" id="KW-1185">Reference proteome</keyword>
<proteinExistence type="predicted"/>
<feature type="region of interest" description="Disordered" evidence="1">
    <location>
        <begin position="270"/>
        <end position="294"/>
    </location>
</feature>
<name>A0A4Q8BF39_9ACTN</name>
<dbReference type="Proteomes" id="UP000294114">
    <property type="component" value="Unassembled WGS sequence"/>
</dbReference>
<reference evidence="2 3" key="1">
    <citation type="submission" date="2019-02" db="EMBL/GenBank/DDBJ databases">
        <title>Sequencing the genomes of 1000 actinobacteria strains.</title>
        <authorList>
            <person name="Klenk H.-P."/>
        </authorList>
    </citation>
    <scope>NUCLEOTIDE SEQUENCE [LARGE SCALE GENOMIC DNA]</scope>
    <source>
        <strain evidence="2 3">DSM 45612</strain>
    </source>
</reference>
<feature type="region of interest" description="Disordered" evidence="1">
    <location>
        <begin position="129"/>
        <end position="155"/>
    </location>
</feature>
<sequence>MAALVAGGRLERGGAVPGREVRGGVEPADVADVADQAGCPGRANAVQVGQGAAVRGDELTQLLVRRPDLGVDRGQFLDEFAGQIVTGLGDDAVRWRRGAQQVAGLATGEELLRSARDEFEQQVMDAADGLGAARPSSSRRSTSSRITTVTSSGVTVRRPRLRRPATATLCASTASVLRPWPVSKTRTRADSLAGTSRTVSPSATSRWAMCRPHTVAALDRPHPVAERAAGRQHLPVAVAVGAETAPGQDFFPIVDGFDRGRPLVRIHPDHHATHVPVPPSPSDRLMSTGRAKLL</sequence>
<protein>
    <submittedName>
        <fullName evidence="2">Uncharacterized protein</fullName>
    </submittedName>
</protein>
<evidence type="ECO:0000256" key="1">
    <source>
        <dbReference type="SAM" id="MobiDB-lite"/>
    </source>
</evidence>
<gene>
    <name evidence="2" type="ORF">EV384_4594</name>
</gene>